<keyword evidence="5 6" id="KW-0472">Membrane</keyword>
<dbReference type="Pfam" id="PF03073">
    <property type="entry name" value="TspO_MBR"/>
    <property type="match status" value="1"/>
</dbReference>
<evidence type="ECO:0000256" key="3">
    <source>
        <dbReference type="ARBA" id="ARBA00022692"/>
    </source>
</evidence>
<organism evidence="7 8">
    <name type="scientific">Lacipirellula parvula</name>
    <dbReference type="NCBI Taxonomy" id="2650471"/>
    <lineage>
        <taxon>Bacteria</taxon>
        <taxon>Pseudomonadati</taxon>
        <taxon>Planctomycetota</taxon>
        <taxon>Planctomycetia</taxon>
        <taxon>Pirellulales</taxon>
        <taxon>Lacipirellulaceae</taxon>
        <taxon>Lacipirellula</taxon>
    </lineage>
</organism>
<dbReference type="PANTHER" id="PTHR10057:SF0">
    <property type="entry name" value="TRANSLOCATOR PROTEIN"/>
    <property type="match status" value="1"/>
</dbReference>
<accession>A0A5K7XB07</accession>
<dbReference type="Gene3D" id="1.20.1260.100">
    <property type="entry name" value="TspO/MBR protein"/>
    <property type="match status" value="1"/>
</dbReference>
<dbReference type="EMBL" id="AP021861">
    <property type="protein sequence ID" value="BBO33934.1"/>
    <property type="molecule type" value="Genomic_DNA"/>
</dbReference>
<dbReference type="InterPro" id="IPR004307">
    <property type="entry name" value="TspO_MBR"/>
</dbReference>
<evidence type="ECO:0000256" key="6">
    <source>
        <dbReference type="SAM" id="Phobius"/>
    </source>
</evidence>
<feature type="transmembrane region" description="Helical" evidence="6">
    <location>
        <begin position="48"/>
        <end position="69"/>
    </location>
</feature>
<keyword evidence="4 6" id="KW-1133">Transmembrane helix</keyword>
<comment type="similarity">
    <text evidence="2">Belongs to the TspO/BZRP family.</text>
</comment>
<dbReference type="AlphaFoldDB" id="A0A5K7XB07"/>
<protein>
    <recommendedName>
        <fullName evidence="9">Tryptophan-rich sensory protein</fullName>
    </recommendedName>
</protein>
<comment type="subcellular location">
    <subcellularLocation>
        <location evidence="1">Membrane</location>
        <topology evidence="1">Multi-pass membrane protein</topology>
    </subcellularLocation>
</comment>
<dbReference type="Proteomes" id="UP000326837">
    <property type="component" value="Chromosome"/>
</dbReference>
<keyword evidence="3 6" id="KW-0812">Transmembrane</keyword>
<gene>
    <name evidence="7" type="ORF">PLANPX_3546</name>
</gene>
<proteinExistence type="inferred from homology"/>
<feature type="transmembrane region" description="Helical" evidence="6">
    <location>
        <begin position="81"/>
        <end position="98"/>
    </location>
</feature>
<feature type="transmembrane region" description="Helical" evidence="6">
    <location>
        <begin position="7"/>
        <end position="28"/>
    </location>
</feature>
<dbReference type="FunFam" id="1.20.1260.100:FF:000001">
    <property type="entry name" value="translocator protein 2"/>
    <property type="match status" value="1"/>
</dbReference>
<dbReference type="PANTHER" id="PTHR10057">
    <property type="entry name" value="PERIPHERAL-TYPE BENZODIAZEPINE RECEPTOR"/>
    <property type="match status" value="1"/>
</dbReference>
<evidence type="ECO:0000256" key="1">
    <source>
        <dbReference type="ARBA" id="ARBA00004141"/>
    </source>
</evidence>
<dbReference type="CDD" id="cd15904">
    <property type="entry name" value="TSPO_MBR"/>
    <property type="match status" value="1"/>
</dbReference>
<evidence type="ECO:0000313" key="7">
    <source>
        <dbReference type="EMBL" id="BBO33934.1"/>
    </source>
</evidence>
<evidence type="ECO:0000256" key="5">
    <source>
        <dbReference type="ARBA" id="ARBA00023136"/>
    </source>
</evidence>
<dbReference type="PIRSF" id="PIRSF005859">
    <property type="entry name" value="PBR"/>
    <property type="match status" value="1"/>
</dbReference>
<dbReference type="GO" id="GO:0016020">
    <property type="term" value="C:membrane"/>
    <property type="evidence" value="ECO:0007669"/>
    <property type="project" value="UniProtKB-SubCell"/>
</dbReference>
<evidence type="ECO:0000256" key="4">
    <source>
        <dbReference type="ARBA" id="ARBA00022989"/>
    </source>
</evidence>
<dbReference type="GO" id="GO:0033013">
    <property type="term" value="P:tetrapyrrole metabolic process"/>
    <property type="evidence" value="ECO:0007669"/>
    <property type="project" value="UniProtKB-ARBA"/>
</dbReference>
<dbReference type="KEGG" id="lpav:PLANPX_3546"/>
<dbReference type="InterPro" id="IPR038330">
    <property type="entry name" value="TspO/MBR-related_sf"/>
</dbReference>
<name>A0A5K7XB07_9BACT</name>
<reference evidence="8" key="1">
    <citation type="submission" date="2019-10" db="EMBL/GenBank/DDBJ databases">
        <title>Lacipirellula parvula gen. nov., sp. nov., representing a lineage of planctomycetes widespread in freshwater anoxic habitats, and description of the family Lacipirellulaceae.</title>
        <authorList>
            <person name="Dedysh S.N."/>
            <person name="Kulichevskaya I.S."/>
            <person name="Beletsky A.V."/>
            <person name="Rakitin A.L."/>
            <person name="Mardanov A.V."/>
            <person name="Ivanova A.A."/>
            <person name="Saltykova V.X."/>
            <person name="Rijpstra W.I.C."/>
            <person name="Sinninghe Damste J.S."/>
            <person name="Ravin N.V."/>
        </authorList>
    </citation>
    <scope>NUCLEOTIDE SEQUENCE [LARGE SCALE GENOMIC DNA]</scope>
    <source>
        <strain evidence="8">PX69</strain>
    </source>
</reference>
<feature type="transmembrane region" description="Helical" evidence="6">
    <location>
        <begin position="130"/>
        <end position="152"/>
    </location>
</feature>
<sequence length="155" mass="17796">MSEQRSLRYWTLVPFVALCAGVIAFGQQFPLGEWFASLRQPPLAPPNWIFGVVWTPLYCMIAVAGWLLWERAANSWAMRWWFVQLGLNAAWSWIFFGLHRIDAALVEIVVLWLAIGATIASAWRPVRAAAGLLIPYWGWVAFAMVLNGWYWVLNR</sequence>
<evidence type="ECO:0008006" key="9">
    <source>
        <dbReference type="Google" id="ProtNLM"/>
    </source>
</evidence>
<evidence type="ECO:0000313" key="8">
    <source>
        <dbReference type="Proteomes" id="UP000326837"/>
    </source>
</evidence>
<keyword evidence="8" id="KW-1185">Reference proteome</keyword>
<feature type="transmembrane region" description="Helical" evidence="6">
    <location>
        <begin position="104"/>
        <end position="123"/>
    </location>
</feature>
<evidence type="ECO:0000256" key="2">
    <source>
        <dbReference type="ARBA" id="ARBA00007524"/>
    </source>
</evidence>
<dbReference type="RefSeq" id="WP_152099605.1">
    <property type="nucleotide sequence ID" value="NZ_AP021861.1"/>
</dbReference>